<gene>
    <name evidence="6" type="ORF">GCM10023144_03280</name>
</gene>
<keyword evidence="7" id="KW-1185">Reference proteome</keyword>
<name>A0ABP8GEF3_9BURK</name>
<dbReference type="InterPro" id="IPR036388">
    <property type="entry name" value="WH-like_DNA-bd_sf"/>
</dbReference>
<evidence type="ECO:0000259" key="5">
    <source>
        <dbReference type="PROSITE" id="PS50931"/>
    </source>
</evidence>
<dbReference type="InterPro" id="IPR050950">
    <property type="entry name" value="HTH-type_LysR_regulators"/>
</dbReference>
<dbReference type="Proteomes" id="UP001501671">
    <property type="component" value="Unassembled WGS sequence"/>
</dbReference>
<dbReference type="Pfam" id="PF00126">
    <property type="entry name" value="HTH_1"/>
    <property type="match status" value="1"/>
</dbReference>
<dbReference type="InterPro" id="IPR000847">
    <property type="entry name" value="LysR_HTH_N"/>
</dbReference>
<dbReference type="Pfam" id="PF03466">
    <property type="entry name" value="LysR_substrate"/>
    <property type="match status" value="1"/>
</dbReference>
<dbReference type="InterPro" id="IPR036390">
    <property type="entry name" value="WH_DNA-bd_sf"/>
</dbReference>
<reference evidence="7" key="1">
    <citation type="journal article" date="2019" name="Int. J. Syst. Evol. Microbiol.">
        <title>The Global Catalogue of Microorganisms (GCM) 10K type strain sequencing project: providing services to taxonomists for standard genome sequencing and annotation.</title>
        <authorList>
            <consortium name="The Broad Institute Genomics Platform"/>
            <consortium name="The Broad Institute Genome Sequencing Center for Infectious Disease"/>
            <person name="Wu L."/>
            <person name="Ma J."/>
        </authorList>
    </citation>
    <scope>NUCLEOTIDE SEQUENCE [LARGE SCALE GENOMIC DNA]</scope>
    <source>
        <strain evidence="7">JCM 17666</strain>
    </source>
</reference>
<dbReference type="Gene3D" id="3.40.190.10">
    <property type="entry name" value="Periplasmic binding protein-like II"/>
    <property type="match status" value="2"/>
</dbReference>
<keyword evidence="3" id="KW-0238">DNA-binding</keyword>
<dbReference type="PANTHER" id="PTHR30419:SF8">
    <property type="entry name" value="NITROGEN ASSIMILATION TRANSCRIPTIONAL ACTIVATOR-RELATED"/>
    <property type="match status" value="1"/>
</dbReference>
<evidence type="ECO:0000256" key="3">
    <source>
        <dbReference type="ARBA" id="ARBA00023125"/>
    </source>
</evidence>
<keyword evidence="2" id="KW-0805">Transcription regulation</keyword>
<dbReference type="PRINTS" id="PR00039">
    <property type="entry name" value="HTHLYSR"/>
</dbReference>
<dbReference type="Gene3D" id="1.10.10.10">
    <property type="entry name" value="Winged helix-like DNA-binding domain superfamily/Winged helix DNA-binding domain"/>
    <property type="match status" value="1"/>
</dbReference>
<dbReference type="SUPFAM" id="SSF46785">
    <property type="entry name" value="Winged helix' DNA-binding domain"/>
    <property type="match status" value="1"/>
</dbReference>
<proteinExistence type="inferred from homology"/>
<dbReference type="SUPFAM" id="SSF53850">
    <property type="entry name" value="Periplasmic binding protein-like II"/>
    <property type="match status" value="1"/>
</dbReference>
<comment type="similarity">
    <text evidence="1">Belongs to the LysR transcriptional regulatory family.</text>
</comment>
<dbReference type="PANTHER" id="PTHR30419">
    <property type="entry name" value="HTH-TYPE TRANSCRIPTIONAL REGULATOR YBHD"/>
    <property type="match status" value="1"/>
</dbReference>
<evidence type="ECO:0000313" key="6">
    <source>
        <dbReference type="EMBL" id="GAA4322875.1"/>
    </source>
</evidence>
<evidence type="ECO:0000256" key="1">
    <source>
        <dbReference type="ARBA" id="ARBA00009437"/>
    </source>
</evidence>
<evidence type="ECO:0000256" key="2">
    <source>
        <dbReference type="ARBA" id="ARBA00023015"/>
    </source>
</evidence>
<dbReference type="InterPro" id="IPR005119">
    <property type="entry name" value="LysR_subst-bd"/>
</dbReference>
<feature type="domain" description="HTH lysR-type" evidence="5">
    <location>
        <begin position="12"/>
        <end position="69"/>
    </location>
</feature>
<dbReference type="EMBL" id="BAABFO010000001">
    <property type="protein sequence ID" value="GAA4322875.1"/>
    <property type="molecule type" value="Genomic_DNA"/>
</dbReference>
<accession>A0ABP8GEF3</accession>
<protein>
    <submittedName>
        <fullName evidence="6">LysR family transcriptional regulator</fullName>
    </submittedName>
</protein>
<dbReference type="RefSeq" id="WP_345245645.1">
    <property type="nucleotide sequence ID" value="NZ_BAABFO010000001.1"/>
</dbReference>
<comment type="caution">
    <text evidence="6">The sequence shown here is derived from an EMBL/GenBank/DDBJ whole genome shotgun (WGS) entry which is preliminary data.</text>
</comment>
<keyword evidence="4" id="KW-0804">Transcription</keyword>
<evidence type="ECO:0000256" key="4">
    <source>
        <dbReference type="ARBA" id="ARBA00023163"/>
    </source>
</evidence>
<organism evidence="6 7">
    <name type="scientific">Pigmentiphaga soli</name>
    <dbReference type="NCBI Taxonomy" id="1007095"/>
    <lineage>
        <taxon>Bacteria</taxon>
        <taxon>Pseudomonadati</taxon>
        <taxon>Pseudomonadota</taxon>
        <taxon>Betaproteobacteria</taxon>
        <taxon>Burkholderiales</taxon>
        <taxon>Alcaligenaceae</taxon>
        <taxon>Pigmentiphaga</taxon>
    </lineage>
</organism>
<dbReference type="PROSITE" id="PS50931">
    <property type="entry name" value="HTH_LYSR"/>
    <property type="match status" value="1"/>
</dbReference>
<sequence>MAQLDWYIRNELKPKHLRLLVALDDLRNVGKVAVHLNVTQPAVSKALAEIEKGLDARLFERTPRGIVPTVYGESLVRHARAMLNQLNLASDELRGLLSGAAGRICVGVLANVIPALLPQSLALLKARAPGINVLLREGTMERLLPPLLMGELDLLVGRPVERHAASELGGRVLLQDPLVVIAGPRHPLAGHEKLRWRDLEHYTWVLPAADGVLRGPLERVFEQHGMPMPAHFVEALSVQFVTTYLQLTDAVATMTREVARHYCRLGQLCILPFELPQLVRPLGITWNRRRPMSPSTTLLIECLEEVAASGTPA</sequence>
<evidence type="ECO:0000313" key="7">
    <source>
        <dbReference type="Proteomes" id="UP001501671"/>
    </source>
</evidence>